<evidence type="ECO:0000313" key="11">
    <source>
        <dbReference type="EMBL" id="KAK3029994.1"/>
    </source>
</evidence>
<dbReference type="InterPro" id="IPR004316">
    <property type="entry name" value="SWEET_rpt"/>
</dbReference>
<evidence type="ECO:0000256" key="1">
    <source>
        <dbReference type="ARBA" id="ARBA00004127"/>
    </source>
</evidence>
<protein>
    <submittedName>
        <fullName evidence="11">Uncharacterized protein</fullName>
    </submittedName>
</protein>
<evidence type="ECO:0000256" key="5">
    <source>
        <dbReference type="ARBA" id="ARBA00022692"/>
    </source>
</evidence>
<gene>
    <name evidence="11" type="ORF">RJ639_038093</name>
</gene>
<evidence type="ECO:0000256" key="9">
    <source>
        <dbReference type="SAM" id="MobiDB-lite"/>
    </source>
</evidence>
<evidence type="ECO:0000256" key="2">
    <source>
        <dbReference type="ARBA" id="ARBA00007809"/>
    </source>
</evidence>
<reference evidence="11" key="1">
    <citation type="submission" date="2022-12" db="EMBL/GenBank/DDBJ databases">
        <title>Draft genome assemblies for two species of Escallonia (Escalloniales).</title>
        <authorList>
            <person name="Chanderbali A."/>
            <person name="Dervinis C."/>
            <person name="Anghel I."/>
            <person name="Soltis D."/>
            <person name="Soltis P."/>
            <person name="Zapata F."/>
        </authorList>
    </citation>
    <scope>NUCLEOTIDE SEQUENCE</scope>
    <source>
        <strain evidence="11">UCBG64.0493</strain>
        <tissue evidence="11">Leaf</tissue>
    </source>
</reference>
<sequence length="222" mass="24730">VKSMKLVAMLNMGFLGSVIAVTLLAFDGSLRLTLVGRTVIKTESVEYMPFFLSFFQFLNGGVWSAYSVLIKDFYIGVSTRILSLLPFLLFRALSRGYCDHTSLRKMGMTKATIQRIPHVPNGIGFVLGSAQLTLYALYKNKSVPSKSKEATVEEGSAHLVEMQGVDEDDEAQTKRRSLGKGRSMPITSRQHSFEKMMKTISLSLHTQLQYEDVEKGDAKDNS</sequence>
<keyword evidence="6" id="KW-0677">Repeat</keyword>
<dbReference type="Gene3D" id="1.20.1280.290">
    <property type="match status" value="1"/>
</dbReference>
<dbReference type="PANTHER" id="PTHR10791">
    <property type="entry name" value="RAG1-ACTIVATING PROTEIN 1"/>
    <property type="match status" value="1"/>
</dbReference>
<keyword evidence="5 10" id="KW-0812">Transmembrane</keyword>
<evidence type="ECO:0000256" key="3">
    <source>
        <dbReference type="ARBA" id="ARBA00022448"/>
    </source>
</evidence>
<evidence type="ECO:0000256" key="8">
    <source>
        <dbReference type="ARBA" id="ARBA00023136"/>
    </source>
</evidence>
<organism evidence="11 12">
    <name type="scientific">Escallonia herrerae</name>
    <dbReference type="NCBI Taxonomy" id="1293975"/>
    <lineage>
        <taxon>Eukaryota</taxon>
        <taxon>Viridiplantae</taxon>
        <taxon>Streptophyta</taxon>
        <taxon>Embryophyta</taxon>
        <taxon>Tracheophyta</taxon>
        <taxon>Spermatophyta</taxon>
        <taxon>Magnoliopsida</taxon>
        <taxon>eudicotyledons</taxon>
        <taxon>Gunneridae</taxon>
        <taxon>Pentapetalae</taxon>
        <taxon>asterids</taxon>
        <taxon>campanulids</taxon>
        <taxon>Escalloniales</taxon>
        <taxon>Escalloniaceae</taxon>
        <taxon>Escallonia</taxon>
    </lineage>
</organism>
<dbReference type="AlphaFoldDB" id="A0AA88WNC2"/>
<proteinExistence type="inferred from homology"/>
<dbReference type="GO" id="GO:0012505">
    <property type="term" value="C:endomembrane system"/>
    <property type="evidence" value="ECO:0007669"/>
    <property type="project" value="UniProtKB-SubCell"/>
</dbReference>
<comment type="caution">
    <text evidence="11">The sequence shown here is derived from an EMBL/GenBank/DDBJ whole genome shotgun (WGS) entry which is preliminary data.</text>
</comment>
<dbReference type="PANTHER" id="PTHR10791:SF142">
    <property type="entry name" value="BIDIRECTIONAL SUGAR TRANSPORTER SWEET16"/>
    <property type="match status" value="1"/>
</dbReference>
<evidence type="ECO:0000256" key="6">
    <source>
        <dbReference type="ARBA" id="ARBA00022737"/>
    </source>
</evidence>
<feature type="non-terminal residue" evidence="11">
    <location>
        <position position="222"/>
    </location>
</feature>
<dbReference type="Proteomes" id="UP001188597">
    <property type="component" value="Unassembled WGS sequence"/>
</dbReference>
<keyword evidence="3" id="KW-0813">Transport</keyword>
<feature type="region of interest" description="Disordered" evidence="9">
    <location>
        <begin position="163"/>
        <end position="190"/>
    </location>
</feature>
<keyword evidence="4" id="KW-0762">Sugar transport</keyword>
<dbReference type="GO" id="GO:0016020">
    <property type="term" value="C:membrane"/>
    <property type="evidence" value="ECO:0007669"/>
    <property type="project" value="InterPro"/>
</dbReference>
<evidence type="ECO:0000256" key="10">
    <source>
        <dbReference type="SAM" id="Phobius"/>
    </source>
</evidence>
<keyword evidence="8 10" id="KW-0472">Membrane</keyword>
<dbReference type="InterPro" id="IPR047664">
    <property type="entry name" value="SWEET"/>
</dbReference>
<evidence type="ECO:0000313" key="12">
    <source>
        <dbReference type="Proteomes" id="UP001188597"/>
    </source>
</evidence>
<dbReference type="EMBL" id="JAVXUP010000355">
    <property type="protein sequence ID" value="KAK3029994.1"/>
    <property type="molecule type" value="Genomic_DNA"/>
</dbReference>
<evidence type="ECO:0000256" key="7">
    <source>
        <dbReference type="ARBA" id="ARBA00022989"/>
    </source>
</evidence>
<comment type="subcellular location">
    <subcellularLocation>
        <location evidence="1">Endomembrane system</location>
        <topology evidence="1">Multi-pass membrane protein</topology>
    </subcellularLocation>
</comment>
<feature type="transmembrane region" description="Helical" evidence="10">
    <location>
        <begin position="6"/>
        <end position="26"/>
    </location>
</feature>
<accession>A0AA88WNC2</accession>
<evidence type="ECO:0000256" key="4">
    <source>
        <dbReference type="ARBA" id="ARBA00022597"/>
    </source>
</evidence>
<dbReference type="GO" id="GO:0051119">
    <property type="term" value="F:sugar transmembrane transporter activity"/>
    <property type="evidence" value="ECO:0007669"/>
    <property type="project" value="InterPro"/>
</dbReference>
<keyword evidence="7 10" id="KW-1133">Transmembrane helix</keyword>
<comment type="similarity">
    <text evidence="2">Belongs to the SWEET sugar transporter family.</text>
</comment>
<feature type="transmembrane region" description="Helical" evidence="10">
    <location>
        <begin position="47"/>
        <end position="69"/>
    </location>
</feature>
<keyword evidence="12" id="KW-1185">Reference proteome</keyword>
<dbReference type="Pfam" id="PF03083">
    <property type="entry name" value="MtN3_slv"/>
    <property type="match status" value="1"/>
</dbReference>
<name>A0AA88WNC2_9ASTE</name>